<proteinExistence type="predicted"/>
<keyword evidence="1" id="KW-0472">Membrane</keyword>
<dbReference type="EMBL" id="RJJR01000005">
    <property type="protein sequence ID" value="RNI37364.1"/>
    <property type="molecule type" value="Genomic_DNA"/>
</dbReference>
<reference evidence="2 3" key="1">
    <citation type="submission" date="2018-11" db="EMBL/GenBank/DDBJ databases">
        <title>Draft genome sequence of Ferruginibacter sp. BO-59.</title>
        <authorList>
            <person name="Im W.T."/>
        </authorList>
    </citation>
    <scope>NUCLEOTIDE SEQUENCE [LARGE SCALE GENOMIC DNA]</scope>
    <source>
        <strain evidence="2 3">BO-59</strain>
    </source>
</reference>
<evidence type="ECO:0000256" key="1">
    <source>
        <dbReference type="SAM" id="Phobius"/>
    </source>
</evidence>
<protein>
    <submittedName>
        <fullName evidence="2">Uncharacterized protein</fullName>
    </submittedName>
</protein>
<keyword evidence="1" id="KW-0812">Transmembrane</keyword>
<gene>
    <name evidence="2" type="ORF">EFY79_08170</name>
</gene>
<organism evidence="2 3">
    <name type="scientific">Hanamia caeni</name>
    <dbReference type="NCBI Taxonomy" id="2294116"/>
    <lineage>
        <taxon>Bacteria</taxon>
        <taxon>Pseudomonadati</taxon>
        <taxon>Bacteroidota</taxon>
        <taxon>Chitinophagia</taxon>
        <taxon>Chitinophagales</taxon>
        <taxon>Chitinophagaceae</taxon>
        <taxon>Hanamia</taxon>
    </lineage>
</organism>
<evidence type="ECO:0000313" key="3">
    <source>
        <dbReference type="Proteomes" id="UP000267223"/>
    </source>
</evidence>
<keyword evidence="1" id="KW-1133">Transmembrane helix</keyword>
<comment type="caution">
    <text evidence="2">The sequence shown here is derived from an EMBL/GenBank/DDBJ whole genome shotgun (WGS) entry which is preliminary data.</text>
</comment>
<name>A0A3M9NHU4_9BACT</name>
<feature type="transmembrane region" description="Helical" evidence="1">
    <location>
        <begin position="35"/>
        <end position="61"/>
    </location>
</feature>
<evidence type="ECO:0000313" key="2">
    <source>
        <dbReference type="EMBL" id="RNI37364.1"/>
    </source>
</evidence>
<dbReference type="Proteomes" id="UP000267223">
    <property type="component" value="Unassembled WGS sequence"/>
</dbReference>
<accession>A0A3M9NHU4</accession>
<keyword evidence="3" id="KW-1185">Reference proteome</keyword>
<dbReference type="AlphaFoldDB" id="A0A3M9NHU4"/>
<sequence>MCRKKEACKNEQQSFLSFCIATSSSITKNKIKFRFIYCFTGEVGLGNAILMNNVGSFVIIYPPEE</sequence>